<keyword evidence="2" id="KW-1185">Reference proteome</keyword>
<dbReference type="EMBL" id="JACWMY010000008">
    <property type="protein sequence ID" value="MBD1365499.1"/>
    <property type="molecule type" value="Genomic_DNA"/>
</dbReference>
<evidence type="ECO:0000313" key="2">
    <source>
        <dbReference type="Proteomes" id="UP000606600"/>
    </source>
</evidence>
<accession>A0ABR7WT66</accession>
<sequence length="51" mass="5711">MNYELSAMNHELQTICSGLFGLFAPLPEREQSHVAGIKFYIKPPFASLLTV</sequence>
<proteinExistence type="predicted"/>
<organism evidence="1 2">
    <name type="scientific">Mucilaginibacter pankratovii</name>
    <dbReference type="NCBI Taxonomy" id="2772110"/>
    <lineage>
        <taxon>Bacteria</taxon>
        <taxon>Pseudomonadati</taxon>
        <taxon>Bacteroidota</taxon>
        <taxon>Sphingobacteriia</taxon>
        <taxon>Sphingobacteriales</taxon>
        <taxon>Sphingobacteriaceae</taxon>
        <taxon>Mucilaginibacter</taxon>
    </lineage>
</organism>
<gene>
    <name evidence="1" type="ORF">IDJ77_16915</name>
</gene>
<dbReference type="RefSeq" id="WP_191190150.1">
    <property type="nucleotide sequence ID" value="NZ_JACWMY010000008.1"/>
</dbReference>
<dbReference type="Proteomes" id="UP000606600">
    <property type="component" value="Unassembled WGS sequence"/>
</dbReference>
<protein>
    <submittedName>
        <fullName evidence="1">Uncharacterized protein</fullName>
    </submittedName>
</protein>
<reference evidence="1 2" key="1">
    <citation type="submission" date="2020-09" db="EMBL/GenBank/DDBJ databases">
        <title>Novel species of Mucilaginibacter isolated from a glacier on the Tibetan Plateau.</title>
        <authorList>
            <person name="Liu Q."/>
            <person name="Xin Y.-H."/>
        </authorList>
    </citation>
    <scope>NUCLEOTIDE SEQUENCE [LARGE SCALE GENOMIC DNA]</scope>
    <source>
        <strain evidence="1 2">ZT4R22</strain>
    </source>
</reference>
<evidence type="ECO:0000313" key="1">
    <source>
        <dbReference type="EMBL" id="MBD1365499.1"/>
    </source>
</evidence>
<name>A0ABR7WT66_9SPHI</name>
<comment type="caution">
    <text evidence="1">The sequence shown here is derived from an EMBL/GenBank/DDBJ whole genome shotgun (WGS) entry which is preliminary data.</text>
</comment>